<dbReference type="PROSITE" id="PS51518">
    <property type="entry name" value="SGF29_C"/>
    <property type="match status" value="1"/>
</dbReference>
<proteinExistence type="predicted"/>
<name>A0AAD5SBX4_9FUNG</name>
<keyword evidence="4" id="KW-1185">Reference proteome</keyword>
<dbReference type="AlphaFoldDB" id="A0AAD5SBX4"/>
<accession>A0AAD5SBX4</accession>
<dbReference type="Gene3D" id="2.30.30.140">
    <property type="match status" value="2"/>
</dbReference>
<feature type="region of interest" description="Disordered" evidence="1">
    <location>
        <begin position="109"/>
        <end position="132"/>
    </location>
</feature>
<dbReference type="InterPro" id="IPR010750">
    <property type="entry name" value="SGF29_tudor-like_dom"/>
</dbReference>
<dbReference type="EMBL" id="JADGJD010000555">
    <property type="protein sequence ID" value="KAJ3050088.1"/>
    <property type="molecule type" value="Genomic_DNA"/>
</dbReference>
<dbReference type="GO" id="GO:0000124">
    <property type="term" value="C:SAGA complex"/>
    <property type="evidence" value="ECO:0007669"/>
    <property type="project" value="InterPro"/>
</dbReference>
<dbReference type="Pfam" id="PF07039">
    <property type="entry name" value="SGF29_Tudor"/>
    <property type="match status" value="1"/>
</dbReference>
<dbReference type="PANTHER" id="PTHR21539:SF0">
    <property type="entry name" value="SAGA-ASSOCIATED FACTOR 29"/>
    <property type="match status" value="1"/>
</dbReference>
<gene>
    <name evidence="3" type="ORF">HK097_008928</name>
</gene>
<protein>
    <recommendedName>
        <fullName evidence="2">SGF29 C-terminal domain-containing protein</fullName>
    </recommendedName>
</protein>
<dbReference type="InterPro" id="IPR037802">
    <property type="entry name" value="SGF29"/>
</dbReference>
<evidence type="ECO:0000259" key="2">
    <source>
        <dbReference type="PROSITE" id="PS51518"/>
    </source>
</evidence>
<comment type="caution">
    <text evidence="3">The sequence shown here is derived from an EMBL/GenBank/DDBJ whole genome shotgun (WGS) entry which is preliminary data.</text>
</comment>
<organism evidence="3 4">
    <name type="scientific">Rhizophlyctis rosea</name>
    <dbReference type="NCBI Taxonomy" id="64517"/>
    <lineage>
        <taxon>Eukaryota</taxon>
        <taxon>Fungi</taxon>
        <taxon>Fungi incertae sedis</taxon>
        <taxon>Chytridiomycota</taxon>
        <taxon>Chytridiomycota incertae sedis</taxon>
        <taxon>Chytridiomycetes</taxon>
        <taxon>Rhizophlyctidales</taxon>
        <taxon>Rhizophlyctidaceae</taxon>
        <taxon>Rhizophlyctis</taxon>
    </lineage>
</organism>
<dbReference type="Proteomes" id="UP001212841">
    <property type="component" value="Unassembled WGS sequence"/>
</dbReference>
<dbReference type="PANTHER" id="PTHR21539">
    <property type="entry name" value="SAGA-ASSOCIATED FACTOR 29"/>
    <property type="match status" value="1"/>
</dbReference>
<evidence type="ECO:0000256" key="1">
    <source>
        <dbReference type="SAM" id="MobiDB-lite"/>
    </source>
</evidence>
<reference evidence="3" key="1">
    <citation type="submission" date="2020-05" db="EMBL/GenBank/DDBJ databases">
        <title>Phylogenomic resolution of chytrid fungi.</title>
        <authorList>
            <person name="Stajich J.E."/>
            <person name="Amses K."/>
            <person name="Simmons R."/>
            <person name="Seto K."/>
            <person name="Myers J."/>
            <person name="Bonds A."/>
            <person name="Quandt C.A."/>
            <person name="Barry K."/>
            <person name="Liu P."/>
            <person name="Grigoriev I."/>
            <person name="Longcore J.E."/>
            <person name="James T.Y."/>
        </authorList>
    </citation>
    <scope>NUCLEOTIDE SEQUENCE</scope>
    <source>
        <strain evidence="3">JEL0318</strain>
    </source>
</reference>
<evidence type="ECO:0000313" key="4">
    <source>
        <dbReference type="Proteomes" id="UP001212841"/>
    </source>
</evidence>
<feature type="domain" description="SGF29 C-terminal" evidence="2">
    <location>
        <begin position="148"/>
        <end position="287"/>
    </location>
</feature>
<evidence type="ECO:0000313" key="3">
    <source>
        <dbReference type="EMBL" id="KAJ3050088.1"/>
    </source>
</evidence>
<sequence>MTEPAKRRPRITILNAHQCEETKLWTDISGNLNVLETVRQRTEADVHLFSRKCERYCRKSLKTEVKPRKFAKIAKHYDSCAQGLIDEERIETHIREQLSVLMALRTATENGKEPVNTRKRRRGEESASPAQPIGTIKIKAIKKEAECPPVLLEPGTPVIVKPQDKEWLLALVKRYDCVKNKESIRYEVEDAVDDDDGQPKKRYIFPTKMVFPLPQQVTESTELQPGSEALALYPNTTCFYNCHVVLPPSKNPFRKGTAYIVKFQDDGDLERSVDDNMVLRVPRIWKLTRHVNV</sequence>